<protein>
    <submittedName>
        <fullName evidence="10">Interferon 1AC3</fullName>
    </submittedName>
    <submittedName>
        <fullName evidence="12">Interferon alpha-5-like</fullName>
    </submittedName>
</protein>
<evidence type="ECO:0000256" key="6">
    <source>
        <dbReference type="ARBA" id="ARBA00023118"/>
    </source>
</evidence>
<dbReference type="OrthoDB" id="8922121at2759"/>
<evidence type="ECO:0000256" key="5">
    <source>
        <dbReference type="ARBA" id="ARBA00022729"/>
    </source>
</evidence>
<evidence type="ECO:0000256" key="7">
    <source>
        <dbReference type="ARBA" id="ARBA00023157"/>
    </source>
</evidence>
<keyword evidence="4" id="KW-0964">Secreted</keyword>
<evidence type="ECO:0000256" key="2">
    <source>
        <dbReference type="ARBA" id="ARBA00011033"/>
    </source>
</evidence>
<sequence>MALPFSLLMALVVLSSQSICSLGCDLPQTHGLGHRRVLKLLAQMRISPFSCLNDRYNFGFPWEEFEGNQFQKAQVISVHHQMIQQTFNLFSTTNSSAAWNETLLDRLRAELYQQLDDLKSCEMQEVEVKETPLMKEDYNLAMKKYFQRITLYLKEKKYSPCAWEVVRTEITRSFFLSANLQARLRKKE</sequence>
<reference evidence="12" key="2">
    <citation type="submission" date="2025-04" db="UniProtKB">
        <authorList>
            <consortium name="RefSeq"/>
        </authorList>
    </citation>
    <scope>IDENTIFICATION</scope>
</reference>
<dbReference type="PROSITE" id="PS00252">
    <property type="entry name" value="INTERFERON_A_B_D"/>
    <property type="match status" value="1"/>
</dbReference>
<dbReference type="AlphaFoldDB" id="A0A1U7UI21"/>
<dbReference type="InterPro" id="IPR009079">
    <property type="entry name" value="4_helix_cytokine-like_core"/>
</dbReference>
<comment type="subcellular location">
    <subcellularLocation>
        <location evidence="1">Secreted</location>
    </subcellularLocation>
</comment>
<dbReference type="FunFam" id="1.20.1250.10:FF:000001">
    <property type="entry name" value="Interferon alpha"/>
    <property type="match status" value="1"/>
</dbReference>
<dbReference type="GO" id="GO:0005615">
    <property type="term" value="C:extracellular space"/>
    <property type="evidence" value="ECO:0007669"/>
    <property type="project" value="UniProtKB-KW"/>
</dbReference>
<dbReference type="GO" id="GO:0005126">
    <property type="term" value="F:cytokine receptor binding"/>
    <property type="evidence" value="ECO:0007669"/>
    <property type="project" value="InterPro"/>
</dbReference>
<dbReference type="KEGG" id="csyr:103274154"/>
<dbReference type="GO" id="GO:0051607">
    <property type="term" value="P:defense response to virus"/>
    <property type="evidence" value="ECO:0007669"/>
    <property type="project" value="UniProtKB-KW"/>
</dbReference>
<evidence type="ECO:0000256" key="1">
    <source>
        <dbReference type="ARBA" id="ARBA00004613"/>
    </source>
</evidence>
<dbReference type="EMBL" id="LR760961">
    <property type="protein sequence ID" value="CAB0000105.1"/>
    <property type="molecule type" value="Genomic_DNA"/>
</dbReference>
<organism evidence="11 12">
    <name type="scientific">Carlito syrichta</name>
    <name type="common">Philippine tarsier</name>
    <name type="synonym">Tarsius syrichta</name>
    <dbReference type="NCBI Taxonomy" id="1868482"/>
    <lineage>
        <taxon>Eukaryota</taxon>
        <taxon>Metazoa</taxon>
        <taxon>Chordata</taxon>
        <taxon>Craniata</taxon>
        <taxon>Vertebrata</taxon>
        <taxon>Euteleostomi</taxon>
        <taxon>Mammalia</taxon>
        <taxon>Eutheria</taxon>
        <taxon>Euarchontoglires</taxon>
        <taxon>Primates</taxon>
        <taxon>Haplorrhini</taxon>
        <taxon>Tarsiiformes</taxon>
        <taxon>Tarsiidae</taxon>
        <taxon>Carlito</taxon>
    </lineage>
</organism>
<dbReference type="RefSeq" id="XP_008069810.1">
    <property type="nucleotide sequence ID" value="XM_008071619.1"/>
</dbReference>
<keyword evidence="7" id="KW-1015">Disulfide bond</keyword>
<evidence type="ECO:0000313" key="11">
    <source>
        <dbReference type="Proteomes" id="UP000189704"/>
    </source>
</evidence>
<dbReference type="CDD" id="cd00095">
    <property type="entry name" value="IFab"/>
    <property type="match status" value="1"/>
</dbReference>
<dbReference type="GO" id="GO:0005125">
    <property type="term" value="F:cytokine activity"/>
    <property type="evidence" value="ECO:0007669"/>
    <property type="project" value="UniProtKB-KW"/>
</dbReference>
<dbReference type="PANTHER" id="PTHR11691:SF60">
    <property type="entry name" value="INTERFERON ALPHA-5"/>
    <property type="match status" value="1"/>
</dbReference>
<evidence type="ECO:0000256" key="3">
    <source>
        <dbReference type="ARBA" id="ARBA00022514"/>
    </source>
</evidence>
<gene>
    <name evidence="12" type="primary">LOC103274154</name>
    <name evidence="10" type="synonym">IF1AC3</name>
</gene>
<dbReference type="SUPFAM" id="SSF47266">
    <property type="entry name" value="4-helical cytokines"/>
    <property type="match status" value="1"/>
</dbReference>
<feature type="signal peptide" evidence="9">
    <location>
        <begin position="1"/>
        <end position="23"/>
    </location>
</feature>
<dbReference type="PANTHER" id="PTHR11691">
    <property type="entry name" value="TYPE I INTERFERON"/>
    <property type="match status" value="1"/>
</dbReference>
<dbReference type="InterPro" id="IPR000471">
    <property type="entry name" value="Interferon_alpha/beta/delta"/>
</dbReference>
<name>A0A1U7UI21_CARSF</name>
<dbReference type="PRINTS" id="PR00266">
    <property type="entry name" value="INTERFERONAB"/>
</dbReference>
<proteinExistence type="inferred from homology"/>
<keyword evidence="3 8" id="KW-0202">Cytokine</keyword>
<evidence type="ECO:0000256" key="9">
    <source>
        <dbReference type="SAM" id="SignalP"/>
    </source>
</evidence>
<evidence type="ECO:0000256" key="4">
    <source>
        <dbReference type="ARBA" id="ARBA00022525"/>
    </source>
</evidence>
<dbReference type="SMART" id="SM00076">
    <property type="entry name" value="IFabd"/>
    <property type="match status" value="1"/>
</dbReference>
<dbReference type="Gene3D" id="1.20.1250.10">
    <property type="match status" value="1"/>
</dbReference>
<reference evidence="10" key="1">
    <citation type="journal article" date="2020" name="Genomics">
        <title>Comparative genomic analysis of eutherian interferon genes.</title>
        <authorList>
            <person name="Premzl M."/>
        </authorList>
    </citation>
    <scope>NUCLEOTIDE SEQUENCE</scope>
</reference>
<keyword evidence="6 8" id="KW-0051">Antiviral defense</keyword>
<dbReference type="Pfam" id="PF00143">
    <property type="entry name" value="Interferon"/>
    <property type="match status" value="1"/>
</dbReference>
<accession>A0A1U7UI21</accession>
<evidence type="ECO:0000256" key="8">
    <source>
        <dbReference type="RuleBase" id="RU000436"/>
    </source>
</evidence>
<feature type="chain" id="PRO_5044566531" evidence="9">
    <location>
        <begin position="24"/>
        <end position="188"/>
    </location>
</feature>
<keyword evidence="11" id="KW-1185">Reference proteome</keyword>
<evidence type="ECO:0000313" key="12">
    <source>
        <dbReference type="RefSeq" id="XP_008069810.1"/>
    </source>
</evidence>
<dbReference type="Proteomes" id="UP000189704">
    <property type="component" value="Unplaced"/>
</dbReference>
<comment type="similarity">
    <text evidence="2 8">Belongs to the alpha/beta interferon family.</text>
</comment>
<dbReference type="GeneID" id="103274154"/>
<keyword evidence="5 9" id="KW-0732">Signal</keyword>
<evidence type="ECO:0000313" key="10">
    <source>
        <dbReference type="EMBL" id="CAB0000105.1"/>
    </source>
</evidence>